<dbReference type="Proteomes" id="UP000242754">
    <property type="component" value="Unassembled WGS sequence"/>
</dbReference>
<protein>
    <submittedName>
        <fullName evidence="1">Uncharacterized protein</fullName>
    </submittedName>
</protein>
<gene>
    <name evidence="1" type="ORF">Tpal_1833</name>
</gene>
<organism evidence="1 2">
    <name type="scientific">Trichococcus palustris</name>
    <dbReference type="NCBI Taxonomy" id="140314"/>
    <lineage>
        <taxon>Bacteria</taxon>
        <taxon>Bacillati</taxon>
        <taxon>Bacillota</taxon>
        <taxon>Bacilli</taxon>
        <taxon>Lactobacillales</taxon>
        <taxon>Carnobacteriaceae</taxon>
        <taxon>Trichococcus</taxon>
    </lineage>
</organism>
<keyword evidence="2" id="KW-1185">Reference proteome</keyword>
<accession>A0A143YP34</accession>
<dbReference type="EMBL" id="FJNE01000005">
    <property type="protein sequence ID" value="CZQ95040.1"/>
    <property type="molecule type" value="Genomic_DNA"/>
</dbReference>
<sequence length="33" mass="3822">MSESTEKNEKRGHIENDVPSLFMLQSLEISICR</sequence>
<reference evidence="1 2" key="1">
    <citation type="submission" date="2016-02" db="EMBL/GenBank/DDBJ databases">
        <authorList>
            <person name="Wen L."/>
            <person name="He K."/>
            <person name="Yang H."/>
        </authorList>
    </citation>
    <scope>NUCLEOTIDE SEQUENCE [LARGE SCALE GENOMIC DNA]</scope>
    <source>
        <strain evidence="1">Trichococcus palustris</strain>
    </source>
</reference>
<name>A0A143YP34_9LACT</name>
<proteinExistence type="predicted"/>
<evidence type="ECO:0000313" key="1">
    <source>
        <dbReference type="EMBL" id="CZQ95040.1"/>
    </source>
</evidence>
<evidence type="ECO:0000313" key="2">
    <source>
        <dbReference type="Proteomes" id="UP000242754"/>
    </source>
</evidence>
<dbReference type="AlphaFoldDB" id="A0A143YP34"/>